<feature type="domain" description="BRCT" evidence="1">
    <location>
        <begin position="1"/>
        <end position="63"/>
    </location>
</feature>
<evidence type="ECO:0000259" key="1">
    <source>
        <dbReference type="PROSITE" id="PS50172"/>
    </source>
</evidence>
<gene>
    <name evidence="2" type="ORF">CDL15_Pgr014745</name>
</gene>
<dbReference type="InterPro" id="IPR036420">
    <property type="entry name" value="BRCT_dom_sf"/>
</dbReference>
<dbReference type="AlphaFoldDB" id="A0A218Y1M8"/>
<dbReference type="InterPro" id="IPR001357">
    <property type="entry name" value="BRCT_dom"/>
</dbReference>
<dbReference type="Gene3D" id="3.40.50.10190">
    <property type="entry name" value="BRCT domain"/>
    <property type="match status" value="1"/>
</dbReference>
<dbReference type="SUPFAM" id="SSF52113">
    <property type="entry name" value="BRCT domain"/>
    <property type="match status" value="1"/>
</dbReference>
<organism evidence="2 3">
    <name type="scientific">Punica granatum</name>
    <name type="common">Pomegranate</name>
    <dbReference type="NCBI Taxonomy" id="22663"/>
    <lineage>
        <taxon>Eukaryota</taxon>
        <taxon>Viridiplantae</taxon>
        <taxon>Streptophyta</taxon>
        <taxon>Embryophyta</taxon>
        <taxon>Tracheophyta</taxon>
        <taxon>Spermatophyta</taxon>
        <taxon>Magnoliopsida</taxon>
        <taxon>eudicotyledons</taxon>
        <taxon>Gunneridae</taxon>
        <taxon>Pentapetalae</taxon>
        <taxon>rosids</taxon>
        <taxon>malvids</taxon>
        <taxon>Myrtales</taxon>
        <taxon>Lythraceae</taxon>
        <taxon>Punica</taxon>
    </lineage>
</organism>
<comment type="caution">
    <text evidence="2">The sequence shown here is derived from an EMBL/GenBank/DDBJ whole genome shotgun (WGS) entry which is preliminary data.</text>
</comment>
<reference evidence="3" key="1">
    <citation type="journal article" date="2017" name="Plant J.">
        <title>The pomegranate (Punica granatum L.) genome and the genomics of punicalagin biosynthesis.</title>
        <authorList>
            <person name="Qin G."/>
            <person name="Xu C."/>
            <person name="Ming R."/>
            <person name="Tang H."/>
            <person name="Guyot R."/>
            <person name="Kramer E.M."/>
            <person name="Hu Y."/>
            <person name="Yi X."/>
            <person name="Qi Y."/>
            <person name="Xu X."/>
            <person name="Gao Z."/>
            <person name="Pan H."/>
            <person name="Jian J."/>
            <person name="Tian Y."/>
            <person name="Yue Z."/>
            <person name="Xu Y."/>
        </authorList>
    </citation>
    <scope>NUCLEOTIDE SEQUENCE [LARGE SCALE GENOMIC DNA]</scope>
    <source>
        <strain evidence="3">cv. Dabenzi</strain>
    </source>
</reference>
<sequence>MARKLGATIVWEPSQSVTHVVSEICTGYYARWAMQQNKLLVHPEWVFAASRLWRRPPEHEFVPKVAKTYREW</sequence>
<dbReference type="Proteomes" id="UP000197138">
    <property type="component" value="Unassembled WGS sequence"/>
</dbReference>
<dbReference type="EMBL" id="MTKT01000548">
    <property type="protein sequence ID" value="OWM90442.1"/>
    <property type="molecule type" value="Genomic_DNA"/>
</dbReference>
<dbReference type="Pfam" id="PF00533">
    <property type="entry name" value="BRCT"/>
    <property type="match status" value="1"/>
</dbReference>
<evidence type="ECO:0000313" key="2">
    <source>
        <dbReference type="EMBL" id="OWM90442.1"/>
    </source>
</evidence>
<name>A0A218Y1M8_PUNGR</name>
<proteinExistence type="predicted"/>
<evidence type="ECO:0000313" key="3">
    <source>
        <dbReference type="Proteomes" id="UP000197138"/>
    </source>
</evidence>
<dbReference type="PROSITE" id="PS50172">
    <property type="entry name" value="BRCT"/>
    <property type="match status" value="1"/>
</dbReference>
<protein>
    <recommendedName>
        <fullName evidence="1">BRCT domain-containing protein</fullName>
    </recommendedName>
</protein>
<accession>A0A218Y1M8</accession>